<dbReference type="InterPro" id="IPR036909">
    <property type="entry name" value="Cyt_c-like_dom_sf"/>
</dbReference>
<dbReference type="PROSITE" id="PS51257">
    <property type="entry name" value="PROKAR_LIPOPROTEIN"/>
    <property type="match status" value="1"/>
</dbReference>
<dbReference type="GO" id="GO:0009055">
    <property type="term" value="F:electron transfer activity"/>
    <property type="evidence" value="ECO:0007669"/>
    <property type="project" value="InterPro"/>
</dbReference>
<dbReference type="SMART" id="SM00758">
    <property type="entry name" value="PA14"/>
    <property type="match status" value="1"/>
</dbReference>
<evidence type="ECO:0000259" key="6">
    <source>
        <dbReference type="PROSITE" id="PS51820"/>
    </source>
</evidence>
<dbReference type="Pfam" id="PF07627">
    <property type="entry name" value="PSCyt3"/>
    <property type="match status" value="1"/>
</dbReference>
<dbReference type="STRING" id="530564.Psta_2273"/>
<evidence type="ECO:0000259" key="5">
    <source>
        <dbReference type="PROSITE" id="PS51007"/>
    </source>
</evidence>
<keyword evidence="8" id="KW-1185">Reference proteome</keyword>
<keyword evidence="3 4" id="KW-0408">Iron</keyword>
<dbReference type="InterPro" id="IPR011658">
    <property type="entry name" value="PA14_dom"/>
</dbReference>
<dbReference type="Gene3D" id="1.10.760.10">
    <property type="entry name" value="Cytochrome c-like domain"/>
    <property type="match status" value="1"/>
</dbReference>
<dbReference type="GO" id="GO:0020037">
    <property type="term" value="F:heme binding"/>
    <property type="evidence" value="ECO:0007669"/>
    <property type="project" value="InterPro"/>
</dbReference>
<dbReference type="PROSITE" id="PS51007">
    <property type="entry name" value="CYTC"/>
    <property type="match status" value="1"/>
</dbReference>
<dbReference type="eggNOG" id="COG3258">
    <property type="taxonomic scope" value="Bacteria"/>
</dbReference>
<dbReference type="GO" id="GO:0046872">
    <property type="term" value="F:metal ion binding"/>
    <property type="evidence" value="ECO:0007669"/>
    <property type="project" value="UniProtKB-KW"/>
</dbReference>
<evidence type="ECO:0000313" key="7">
    <source>
        <dbReference type="EMBL" id="ADB16943.1"/>
    </source>
</evidence>
<dbReference type="InterPro" id="IPR013039">
    <property type="entry name" value="DUF1588"/>
</dbReference>
<dbReference type="SUPFAM" id="SSF56988">
    <property type="entry name" value="Anthrax protective antigen"/>
    <property type="match status" value="1"/>
</dbReference>
<proteinExistence type="predicted"/>
<dbReference type="Pfam" id="PF13442">
    <property type="entry name" value="Cytochrome_CBB3"/>
    <property type="match status" value="1"/>
</dbReference>
<dbReference type="InterPro" id="IPR009056">
    <property type="entry name" value="Cyt_c-like_dom"/>
</dbReference>
<dbReference type="EMBL" id="CP001848">
    <property type="protein sequence ID" value="ADB16943.1"/>
    <property type="molecule type" value="Genomic_DNA"/>
</dbReference>
<evidence type="ECO:0000256" key="4">
    <source>
        <dbReference type="PROSITE-ProRule" id="PRU00433"/>
    </source>
</evidence>
<keyword evidence="2 4" id="KW-0479">Metal-binding</keyword>
<organism evidence="7 8">
    <name type="scientific">Pirellula staleyi (strain ATCC 27377 / DSM 6068 / ICPB 4128)</name>
    <name type="common">Pirella staleyi</name>
    <dbReference type="NCBI Taxonomy" id="530564"/>
    <lineage>
        <taxon>Bacteria</taxon>
        <taxon>Pseudomonadati</taxon>
        <taxon>Planctomycetota</taxon>
        <taxon>Planctomycetia</taxon>
        <taxon>Pirellulales</taxon>
        <taxon>Pirellulaceae</taxon>
        <taxon>Pirellula</taxon>
    </lineage>
</organism>
<accession>D2R3I9</accession>
<dbReference type="HOGENOM" id="CLU_007458_1_0_0"/>
<dbReference type="OrthoDB" id="175242at2"/>
<gene>
    <name evidence="7" type="ordered locus">Psta_2273</name>
</gene>
<feature type="domain" description="PA14" evidence="6">
    <location>
        <begin position="148"/>
        <end position="294"/>
    </location>
</feature>
<evidence type="ECO:0000256" key="1">
    <source>
        <dbReference type="ARBA" id="ARBA00022617"/>
    </source>
</evidence>
<dbReference type="Pfam" id="PF07631">
    <property type="entry name" value="PSD4"/>
    <property type="match status" value="1"/>
</dbReference>
<dbReference type="PROSITE" id="PS51820">
    <property type="entry name" value="PA14"/>
    <property type="match status" value="1"/>
</dbReference>
<name>D2R3I9_PIRSD</name>
<sequence precursor="true">MPNLLTRAARWLMIMLGGIVGCHTLLAPTRLLAAELTGEQIYTQQCADCHGKSGEGVAQHYATPLAGDRSIVELARLIEKTMPEGEPEKCVGDDAKKVATYIYDTFYGPIAQARLRPARIELSRLTVRQLQNSVADILGGFRPSGNWGDERGLKGEYYKSRRMRSSDAAIKRVDPRVDFQFGEESPDPSIEKNEFTIAWEGSVFAPETGEYEFMARTHNGARLFINDSRKPLIDAWVKSGSDTDHHEPIKLLGGRAYYLRLELLKSKDDKEKRASMTLLWKRPGRSLEVITPQFLSTQWQPTRFVLNTPFPPDDRSIGYERGTAISKEWDQASTDAAIEVAAYVRDNLNELAGTRGDAGDRAEKVKRFCTKFVERAFRRPIDDDLRKLYIDRHFEEGSDLDLAVQKVVLLVMKSPRFLYRDLDGNDDPYATAERLAFYLWDTVPDEQLLKDAAEGRLSNREQIEAAANRMVSDLKCRAKVREFFRNWLRMDHLTDLAKDRELFPEFNDEVVTDLRSSLEMFVDDVVWSDSSDARQLLLADYIYLNGRLSKLYGGDLAENADFQKVTLQSQPRAGALTHPFLLSGFAYTATSSPIHRGVFIARSVLGRSLRPPPEAVSPLAAELHADLTTRERINLQTSSESCQSCHAMINPLGFTLENYDAIGRYRTEEKGKPIDTTGGYLTRTGESREFRNVKELADFLAASEETHGAMVEQMFHHLVKQPARAYGEDTLPHLRASFAADGYSIRKLLVRTASFAAEPRPAAMAAK</sequence>
<protein>
    <recommendedName>
        <fullName evidence="9">PA14 domain protein</fullName>
    </recommendedName>
</protein>
<reference evidence="7 8" key="1">
    <citation type="journal article" date="2009" name="Stand. Genomic Sci.">
        <title>Complete genome sequence of Pirellula staleyi type strain (ATCC 27377).</title>
        <authorList>
            <person name="Clum A."/>
            <person name="Tindall B.J."/>
            <person name="Sikorski J."/>
            <person name="Ivanova N."/>
            <person name="Mavrommatis K."/>
            <person name="Lucas S."/>
            <person name="Glavina del Rio T."/>
            <person name="Nolan M."/>
            <person name="Chen F."/>
            <person name="Tice H."/>
            <person name="Pitluck S."/>
            <person name="Cheng J.F."/>
            <person name="Chertkov O."/>
            <person name="Brettin T."/>
            <person name="Han C."/>
            <person name="Detter J.C."/>
            <person name="Kuske C."/>
            <person name="Bruce D."/>
            <person name="Goodwin L."/>
            <person name="Ovchinikova G."/>
            <person name="Pati A."/>
            <person name="Mikhailova N."/>
            <person name="Chen A."/>
            <person name="Palaniappan K."/>
            <person name="Land M."/>
            <person name="Hauser L."/>
            <person name="Chang Y.J."/>
            <person name="Jeffries C.D."/>
            <person name="Chain P."/>
            <person name="Rohde M."/>
            <person name="Goker M."/>
            <person name="Bristow J."/>
            <person name="Eisen J.A."/>
            <person name="Markowitz V."/>
            <person name="Hugenholtz P."/>
            <person name="Kyrpides N.C."/>
            <person name="Klenk H.P."/>
            <person name="Lapidus A."/>
        </authorList>
    </citation>
    <scope>NUCLEOTIDE SEQUENCE [LARGE SCALE GENOMIC DNA]</scope>
    <source>
        <strain evidence="8">ATCC 27377 / DSM 6068 / ICPB 4128</strain>
    </source>
</reference>
<evidence type="ECO:0008006" key="9">
    <source>
        <dbReference type="Google" id="ProtNLM"/>
    </source>
</evidence>
<evidence type="ECO:0000313" key="8">
    <source>
        <dbReference type="Proteomes" id="UP000001887"/>
    </source>
</evidence>
<evidence type="ECO:0000256" key="3">
    <source>
        <dbReference type="ARBA" id="ARBA00023004"/>
    </source>
</evidence>
<dbReference type="InterPro" id="IPR037524">
    <property type="entry name" value="PA14/GLEYA"/>
</dbReference>
<dbReference type="InterPro" id="IPR013042">
    <property type="entry name" value="DUF1592"/>
</dbReference>
<dbReference type="KEGG" id="psl:Psta_2273"/>
<feature type="domain" description="Cytochrome c" evidence="5">
    <location>
        <begin position="33"/>
        <end position="106"/>
    </location>
</feature>
<dbReference type="Pfam" id="PF07691">
    <property type="entry name" value="PA14"/>
    <property type="match status" value="1"/>
</dbReference>
<evidence type="ECO:0000256" key="2">
    <source>
        <dbReference type="ARBA" id="ARBA00022723"/>
    </source>
</evidence>
<dbReference type="Gene3D" id="3.90.182.10">
    <property type="entry name" value="Toxin - Anthrax Protective Antigen,domain 1"/>
    <property type="match status" value="1"/>
</dbReference>
<dbReference type="Proteomes" id="UP000001887">
    <property type="component" value="Chromosome"/>
</dbReference>
<keyword evidence="1 4" id="KW-0349">Heme</keyword>
<dbReference type="SUPFAM" id="SSF46626">
    <property type="entry name" value="Cytochrome c"/>
    <property type="match status" value="1"/>
</dbReference>
<dbReference type="AlphaFoldDB" id="D2R3I9"/>